<keyword evidence="3" id="KW-1185">Reference proteome</keyword>
<dbReference type="EMBL" id="ML145107">
    <property type="protein sequence ID" value="TBU60089.1"/>
    <property type="molecule type" value="Genomic_DNA"/>
</dbReference>
<accession>A0A4Q9PZJ7</accession>
<dbReference type="AlphaFoldDB" id="A0A4Q9PZJ7"/>
<evidence type="ECO:0000256" key="1">
    <source>
        <dbReference type="SAM" id="MobiDB-lite"/>
    </source>
</evidence>
<evidence type="ECO:0000313" key="2">
    <source>
        <dbReference type="EMBL" id="TBU60089.1"/>
    </source>
</evidence>
<dbReference type="Proteomes" id="UP000292082">
    <property type="component" value="Unassembled WGS sequence"/>
</dbReference>
<evidence type="ECO:0000313" key="3">
    <source>
        <dbReference type="Proteomes" id="UP000292082"/>
    </source>
</evidence>
<feature type="region of interest" description="Disordered" evidence="1">
    <location>
        <begin position="73"/>
        <end position="95"/>
    </location>
</feature>
<organism evidence="2 3">
    <name type="scientific">Dichomitus squalens</name>
    <dbReference type="NCBI Taxonomy" id="114155"/>
    <lineage>
        <taxon>Eukaryota</taxon>
        <taxon>Fungi</taxon>
        <taxon>Dikarya</taxon>
        <taxon>Basidiomycota</taxon>
        <taxon>Agaricomycotina</taxon>
        <taxon>Agaricomycetes</taxon>
        <taxon>Polyporales</taxon>
        <taxon>Polyporaceae</taxon>
        <taxon>Dichomitus</taxon>
    </lineage>
</organism>
<sequence>MFEFARCTFCLLIHHVYHLHPRVCKLSPIMSLPQVLFPRYSLSTSVADNGNKNNMCASQDLAMASPADLQGGYMRGNGTWRPGERRKPSRPTASLYSDGSLRHRHVDNRPVQVAVRRPRHCARVSSCGRGRHHYMRAPLASRVDPNVIQRHPVFSPCIR</sequence>
<name>A0A4Q9PZJ7_9APHY</name>
<proteinExistence type="predicted"/>
<gene>
    <name evidence="2" type="ORF">BD310DRAFT_346301</name>
</gene>
<reference evidence="2 3" key="1">
    <citation type="submission" date="2019-01" db="EMBL/GenBank/DDBJ databases">
        <title>Draft genome sequences of three monokaryotic isolates of the white-rot basidiomycete fungus Dichomitus squalens.</title>
        <authorList>
            <consortium name="DOE Joint Genome Institute"/>
            <person name="Lopez S.C."/>
            <person name="Andreopoulos B."/>
            <person name="Pangilinan J."/>
            <person name="Lipzen A."/>
            <person name="Riley R."/>
            <person name="Ahrendt S."/>
            <person name="Ng V."/>
            <person name="Barry K."/>
            <person name="Daum C."/>
            <person name="Grigoriev I.V."/>
            <person name="Hilden K.S."/>
            <person name="Makela M.R."/>
            <person name="de Vries R.P."/>
        </authorList>
    </citation>
    <scope>NUCLEOTIDE SEQUENCE [LARGE SCALE GENOMIC DNA]</scope>
    <source>
        <strain evidence="2 3">CBS 464.89</strain>
    </source>
</reference>
<protein>
    <submittedName>
        <fullName evidence="2">Uncharacterized protein</fullName>
    </submittedName>
</protein>